<keyword evidence="3" id="KW-1185">Reference proteome</keyword>
<protein>
    <submittedName>
        <fullName evidence="2">Uncharacterized protein</fullName>
    </submittedName>
</protein>
<gene>
    <name evidence="2" type="ORF">VNO78_31370</name>
</gene>
<evidence type="ECO:0000256" key="1">
    <source>
        <dbReference type="SAM" id="MobiDB-lite"/>
    </source>
</evidence>
<evidence type="ECO:0000313" key="2">
    <source>
        <dbReference type="EMBL" id="KAK7385626.1"/>
    </source>
</evidence>
<dbReference type="Proteomes" id="UP001386955">
    <property type="component" value="Unassembled WGS sequence"/>
</dbReference>
<evidence type="ECO:0000313" key="3">
    <source>
        <dbReference type="Proteomes" id="UP001386955"/>
    </source>
</evidence>
<organism evidence="2 3">
    <name type="scientific">Psophocarpus tetragonolobus</name>
    <name type="common">Winged bean</name>
    <name type="synonym">Dolichos tetragonolobus</name>
    <dbReference type="NCBI Taxonomy" id="3891"/>
    <lineage>
        <taxon>Eukaryota</taxon>
        <taxon>Viridiplantae</taxon>
        <taxon>Streptophyta</taxon>
        <taxon>Embryophyta</taxon>
        <taxon>Tracheophyta</taxon>
        <taxon>Spermatophyta</taxon>
        <taxon>Magnoliopsida</taxon>
        <taxon>eudicotyledons</taxon>
        <taxon>Gunneridae</taxon>
        <taxon>Pentapetalae</taxon>
        <taxon>rosids</taxon>
        <taxon>fabids</taxon>
        <taxon>Fabales</taxon>
        <taxon>Fabaceae</taxon>
        <taxon>Papilionoideae</taxon>
        <taxon>50 kb inversion clade</taxon>
        <taxon>NPAAA clade</taxon>
        <taxon>indigoferoid/millettioid clade</taxon>
        <taxon>Phaseoleae</taxon>
        <taxon>Psophocarpus</taxon>
    </lineage>
</organism>
<proteinExistence type="predicted"/>
<feature type="compositionally biased region" description="Acidic residues" evidence="1">
    <location>
        <begin position="1"/>
        <end position="12"/>
    </location>
</feature>
<dbReference type="EMBL" id="JAYMYS010000008">
    <property type="protein sequence ID" value="KAK7385626.1"/>
    <property type="molecule type" value="Genomic_DNA"/>
</dbReference>
<name>A0AAN9RYH2_PSOTE</name>
<sequence length="116" mass="13278">MRIRGEDEDGLADQDQGHAAQDLSIEDMSRQTGQDVRPASATHGHEARGLLGQRNGRQNRDARIGSLEQRRVTCRAMQEIRRLKLGRGRSWAGIRRPILLVRALEKRRSIWALMRE</sequence>
<reference evidence="2 3" key="1">
    <citation type="submission" date="2024-01" db="EMBL/GenBank/DDBJ databases">
        <title>The genomes of 5 underutilized Papilionoideae crops provide insights into root nodulation and disease resistanc.</title>
        <authorList>
            <person name="Jiang F."/>
        </authorList>
    </citation>
    <scope>NUCLEOTIDE SEQUENCE [LARGE SCALE GENOMIC DNA]</scope>
    <source>
        <strain evidence="2">DUOXIRENSHENG_FW03</strain>
        <tissue evidence="2">Leaves</tissue>
    </source>
</reference>
<accession>A0AAN9RYH2</accession>
<dbReference type="AlphaFoldDB" id="A0AAN9RYH2"/>
<feature type="region of interest" description="Disordered" evidence="1">
    <location>
        <begin position="1"/>
        <end position="66"/>
    </location>
</feature>
<comment type="caution">
    <text evidence="2">The sequence shown here is derived from an EMBL/GenBank/DDBJ whole genome shotgun (WGS) entry which is preliminary data.</text>
</comment>